<dbReference type="Proteomes" id="UP000257109">
    <property type="component" value="Unassembled WGS sequence"/>
</dbReference>
<dbReference type="AlphaFoldDB" id="A0A371EAP9"/>
<organism evidence="1 2">
    <name type="scientific">Mucuna pruriens</name>
    <name type="common">Velvet bean</name>
    <name type="synonym">Dolichos pruriens</name>
    <dbReference type="NCBI Taxonomy" id="157652"/>
    <lineage>
        <taxon>Eukaryota</taxon>
        <taxon>Viridiplantae</taxon>
        <taxon>Streptophyta</taxon>
        <taxon>Embryophyta</taxon>
        <taxon>Tracheophyta</taxon>
        <taxon>Spermatophyta</taxon>
        <taxon>Magnoliopsida</taxon>
        <taxon>eudicotyledons</taxon>
        <taxon>Gunneridae</taxon>
        <taxon>Pentapetalae</taxon>
        <taxon>rosids</taxon>
        <taxon>fabids</taxon>
        <taxon>Fabales</taxon>
        <taxon>Fabaceae</taxon>
        <taxon>Papilionoideae</taxon>
        <taxon>50 kb inversion clade</taxon>
        <taxon>NPAAA clade</taxon>
        <taxon>indigoferoid/millettioid clade</taxon>
        <taxon>Phaseoleae</taxon>
        <taxon>Mucuna</taxon>
    </lineage>
</organism>
<keyword evidence="2" id="KW-1185">Reference proteome</keyword>
<evidence type="ECO:0000313" key="2">
    <source>
        <dbReference type="Proteomes" id="UP000257109"/>
    </source>
</evidence>
<comment type="caution">
    <text evidence="1">The sequence shown here is derived from an EMBL/GenBank/DDBJ whole genome shotgun (WGS) entry which is preliminary data.</text>
</comment>
<sequence>MTWGQNNELEEFCQMIYVSMKVRNFGYKWKNVLAKEPQSRVEQLFYYVALWIYKISPLDSRPMNMGG</sequence>
<proteinExistence type="predicted"/>
<dbReference type="EMBL" id="QJKJ01015105">
    <property type="protein sequence ID" value="RDX63064.1"/>
    <property type="molecule type" value="Genomic_DNA"/>
</dbReference>
<protein>
    <submittedName>
        <fullName evidence="1">Uncharacterized protein</fullName>
    </submittedName>
</protein>
<reference evidence="1" key="1">
    <citation type="submission" date="2018-05" db="EMBL/GenBank/DDBJ databases">
        <title>Draft genome of Mucuna pruriens seed.</title>
        <authorList>
            <person name="Nnadi N.E."/>
            <person name="Vos R."/>
            <person name="Hasami M.H."/>
            <person name="Devisetty U.K."/>
            <person name="Aguiy J.C."/>
        </authorList>
    </citation>
    <scope>NUCLEOTIDE SEQUENCE [LARGE SCALE GENOMIC DNA]</scope>
    <source>
        <strain evidence="1">JCA_2017</strain>
    </source>
</reference>
<name>A0A371EAP9_MUCPR</name>
<gene>
    <name evidence="1" type="ORF">CR513_58544</name>
</gene>
<evidence type="ECO:0000313" key="1">
    <source>
        <dbReference type="EMBL" id="RDX63064.1"/>
    </source>
</evidence>
<accession>A0A371EAP9</accession>
<feature type="non-terminal residue" evidence="1">
    <location>
        <position position="67"/>
    </location>
</feature>